<protein>
    <submittedName>
        <fullName evidence="1">Zinc finger CCCH domain-containing protein 53-like isoform X2</fullName>
    </submittedName>
</protein>
<name>A0AAQ3KA17_9LILI</name>
<keyword evidence="2" id="KW-1185">Reference proteome</keyword>
<sequence>MLGAVGSSACTLLEDIARMGTTVASSMGSPITLLPFVRWLRTLRNTAGHCCNSRMKDKAPTQGDDENQTFMSRPWMMERMASPTPVVNPISHRRIFLTFSADNTFTEEDLSYYFRFPIRPDVRVNSLVAVFLLPSKEAKGR</sequence>
<proteinExistence type="predicted"/>
<dbReference type="EMBL" id="CP136893">
    <property type="protein sequence ID" value="WOL04792.1"/>
    <property type="molecule type" value="Genomic_DNA"/>
</dbReference>
<reference evidence="1 2" key="1">
    <citation type="submission" date="2023-10" db="EMBL/GenBank/DDBJ databases">
        <title>Chromosome-scale genome assembly provides insights into flower coloration mechanisms of Canna indica.</title>
        <authorList>
            <person name="Li C."/>
        </authorList>
    </citation>
    <scope>NUCLEOTIDE SEQUENCE [LARGE SCALE GENOMIC DNA]</scope>
    <source>
        <tissue evidence="1">Flower</tissue>
    </source>
</reference>
<accession>A0AAQ3KA17</accession>
<evidence type="ECO:0000313" key="2">
    <source>
        <dbReference type="Proteomes" id="UP001327560"/>
    </source>
</evidence>
<evidence type="ECO:0000313" key="1">
    <source>
        <dbReference type="EMBL" id="WOL04792.1"/>
    </source>
</evidence>
<gene>
    <name evidence="1" type="ORF">Cni_G13514</name>
</gene>
<organism evidence="1 2">
    <name type="scientific">Canna indica</name>
    <name type="common">Indian-shot</name>
    <dbReference type="NCBI Taxonomy" id="4628"/>
    <lineage>
        <taxon>Eukaryota</taxon>
        <taxon>Viridiplantae</taxon>
        <taxon>Streptophyta</taxon>
        <taxon>Embryophyta</taxon>
        <taxon>Tracheophyta</taxon>
        <taxon>Spermatophyta</taxon>
        <taxon>Magnoliopsida</taxon>
        <taxon>Liliopsida</taxon>
        <taxon>Zingiberales</taxon>
        <taxon>Cannaceae</taxon>
        <taxon>Canna</taxon>
    </lineage>
</organism>
<dbReference type="AlphaFoldDB" id="A0AAQ3KA17"/>
<dbReference type="Proteomes" id="UP001327560">
    <property type="component" value="Chromosome 4"/>
</dbReference>